<protein>
    <submittedName>
        <fullName evidence="12">ABC transporter, ATP-binding protein</fullName>
    </submittedName>
</protein>
<dbReference type="PROSITE" id="PS50893">
    <property type="entry name" value="ABC_TRANSPORTER_2"/>
    <property type="match status" value="2"/>
</dbReference>
<dbReference type="AlphaFoldDB" id="C0C2X8"/>
<name>C0C2X8_9FIRM</name>
<evidence type="ECO:0000256" key="6">
    <source>
        <dbReference type="ARBA" id="ARBA00022737"/>
    </source>
</evidence>
<gene>
    <name evidence="12" type="ORF">CLOHYLEM_06435</name>
</gene>
<dbReference type="InterPro" id="IPR003439">
    <property type="entry name" value="ABC_transporter-like_ATP-bd"/>
</dbReference>
<evidence type="ECO:0000313" key="13">
    <source>
        <dbReference type="Proteomes" id="UP000004893"/>
    </source>
</evidence>
<dbReference type="GO" id="GO:0005886">
    <property type="term" value="C:plasma membrane"/>
    <property type="evidence" value="ECO:0007669"/>
    <property type="project" value="UniProtKB-SubCell"/>
</dbReference>
<evidence type="ECO:0000256" key="9">
    <source>
        <dbReference type="ARBA" id="ARBA00022967"/>
    </source>
</evidence>
<keyword evidence="13" id="KW-1185">Reference proteome</keyword>
<keyword evidence="5" id="KW-0762">Sugar transport</keyword>
<evidence type="ECO:0000256" key="5">
    <source>
        <dbReference type="ARBA" id="ARBA00022597"/>
    </source>
</evidence>
<keyword evidence="6" id="KW-0677">Repeat</keyword>
<dbReference type="FunFam" id="3.40.50.300:FF:000127">
    <property type="entry name" value="Ribose import ATP-binding protein RbsA"/>
    <property type="match status" value="1"/>
</dbReference>
<dbReference type="EMBL" id="ABYI02000024">
    <property type="protein sequence ID" value="EEG73489.1"/>
    <property type="molecule type" value="Genomic_DNA"/>
</dbReference>
<sequence length="513" mass="57301">MRPGSALLLFPAAGTGDYMADKILEFRNIEKAFGGIKALSDVSIDIVRGEVHAIVGENGAGKSTLIKTCAGAYVPDAGKIVINGEEFERLSPSLSQEKGIGVIYQEFNLVNEMTVAENVFLGHAVRRGIIIDRQEMNKRAAEIFEQLNIDIDPEELVKNLSVGYQQITEIAKAISMNAKLLIMDEPSAPLTNAEVERMFQLVETLRDQGVTIIYISHRLEEIFRLSDRVTVLRDGQKVETRWTKETDTEQLIRLMVGRELKNTFPERKPMFTEEKILELQDVTGNGLKDVSFSVRKGEILGLAGLVGAGRTELSHLIFGLVPLKEGKMYLDGKEYSPGNAREAISKGIALVPEDRKQHGVHVHLSIRENISMANLRALSKASVLEKAKENKIVKEYGKTLNIKCASYEQQVRLLSGGNQQKVVLAKWLATEPELIILDEPTRGIDVGAKYEIYKIMCRLIEMGKTIIMISSEMEELLGMADRIIVLAEKRIAGEVERRDFTQEKIMKYASKEV</sequence>
<keyword evidence="9" id="KW-1278">Translocase</keyword>
<dbReference type="Proteomes" id="UP000004893">
    <property type="component" value="Unassembled WGS sequence"/>
</dbReference>
<dbReference type="FunFam" id="3.40.50.300:FF:000126">
    <property type="entry name" value="Galactose/methyl galactoside import ATP-binding protein MglA"/>
    <property type="match status" value="1"/>
</dbReference>
<reference evidence="12" key="1">
    <citation type="submission" date="2009-02" db="EMBL/GenBank/DDBJ databases">
        <authorList>
            <person name="Fulton L."/>
            <person name="Clifton S."/>
            <person name="Fulton B."/>
            <person name="Xu J."/>
            <person name="Minx P."/>
            <person name="Pepin K.H."/>
            <person name="Johnson M."/>
            <person name="Bhonagiri V."/>
            <person name="Nash W.E."/>
            <person name="Mardis E.R."/>
            <person name="Wilson R.K."/>
        </authorList>
    </citation>
    <scope>NUCLEOTIDE SEQUENCE [LARGE SCALE GENOMIC DNA]</scope>
    <source>
        <strain evidence="12">DSM 15053</strain>
    </source>
</reference>
<dbReference type="InterPro" id="IPR017871">
    <property type="entry name" value="ABC_transporter-like_CS"/>
</dbReference>
<keyword evidence="10" id="KW-0472">Membrane</keyword>
<evidence type="ECO:0000313" key="12">
    <source>
        <dbReference type="EMBL" id="EEG73489.1"/>
    </source>
</evidence>
<evidence type="ECO:0000256" key="7">
    <source>
        <dbReference type="ARBA" id="ARBA00022741"/>
    </source>
</evidence>
<comment type="caution">
    <text evidence="12">The sequence shown here is derived from an EMBL/GenBank/DDBJ whole genome shotgun (WGS) entry which is preliminary data.</text>
</comment>
<evidence type="ECO:0000256" key="8">
    <source>
        <dbReference type="ARBA" id="ARBA00022840"/>
    </source>
</evidence>
<evidence type="ECO:0000256" key="1">
    <source>
        <dbReference type="ARBA" id="ARBA00004202"/>
    </source>
</evidence>
<feature type="domain" description="ABC transporter" evidence="11">
    <location>
        <begin position="271"/>
        <end position="513"/>
    </location>
</feature>
<dbReference type="PANTHER" id="PTHR43790:SF9">
    <property type="entry name" value="GALACTOFURANOSE TRANSPORTER ATP-BINDING PROTEIN YTFR"/>
    <property type="match status" value="1"/>
</dbReference>
<dbReference type="PANTHER" id="PTHR43790">
    <property type="entry name" value="CARBOHYDRATE TRANSPORT ATP-BINDING PROTEIN MG119-RELATED"/>
    <property type="match status" value="1"/>
</dbReference>
<keyword evidence="8 12" id="KW-0067">ATP-binding</keyword>
<evidence type="ECO:0000256" key="4">
    <source>
        <dbReference type="ARBA" id="ARBA00022475"/>
    </source>
</evidence>
<dbReference type="GO" id="GO:0005524">
    <property type="term" value="F:ATP binding"/>
    <property type="evidence" value="ECO:0007669"/>
    <property type="project" value="UniProtKB-KW"/>
</dbReference>
<dbReference type="Pfam" id="PF00005">
    <property type="entry name" value="ABC_tran"/>
    <property type="match status" value="2"/>
</dbReference>
<keyword evidence="7" id="KW-0547">Nucleotide-binding</keyword>
<keyword evidence="4" id="KW-1003">Cell membrane</keyword>
<reference evidence="12" key="2">
    <citation type="submission" date="2013-06" db="EMBL/GenBank/DDBJ databases">
        <title>Draft genome sequence of Clostridium hylemonae (DSM 15053).</title>
        <authorList>
            <person name="Sudarsanam P."/>
            <person name="Ley R."/>
            <person name="Guruge J."/>
            <person name="Turnbaugh P.J."/>
            <person name="Mahowald M."/>
            <person name="Liep D."/>
            <person name="Gordon J."/>
        </authorList>
    </citation>
    <scope>NUCLEOTIDE SEQUENCE</scope>
    <source>
        <strain evidence="12">DSM 15053</strain>
    </source>
</reference>
<dbReference type="HOGENOM" id="CLU_000604_92_3_9"/>
<dbReference type="InterPro" id="IPR003593">
    <property type="entry name" value="AAA+_ATPase"/>
</dbReference>
<evidence type="ECO:0000259" key="11">
    <source>
        <dbReference type="PROSITE" id="PS50893"/>
    </source>
</evidence>
<comment type="subcellular location">
    <subcellularLocation>
        <location evidence="2">Cell inner membrane</location>
    </subcellularLocation>
    <subcellularLocation>
        <location evidence="1">Cell membrane</location>
        <topology evidence="1">Peripheral membrane protein</topology>
    </subcellularLocation>
</comment>
<dbReference type="STRING" id="553973.CLOHYLEM_06435"/>
<dbReference type="SMART" id="SM00382">
    <property type="entry name" value="AAA"/>
    <property type="match status" value="2"/>
</dbReference>
<dbReference type="GO" id="GO:0015749">
    <property type="term" value="P:monosaccharide transmembrane transport"/>
    <property type="evidence" value="ECO:0007669"/>
    <property type="project" value="UniProtKB-ARBA"/>
</dbReference>
<evidence type="ECO:0000256" key="2">
    <source>
        <dbReference type="ARBA" id="ARBA00004533"/>
    </source>
</evidence>
<accession>C0C2X8</accession>
<organism evidence="12 13">
    <name type="scientific">[Clostridium] hylemonae DSM 15053</name>
    <dbReference type="NCBI Taxonomy" id="553973"/>
    <lineage>
        <taxon>Bacteria</taxon>
        <taxon>Bacillati</taxon>
        <taxon>Bacillota</taxon>
        <taxon>Clostridia</taxon>
        <taxon>Lachnospirales</taxon>
        <taxon>Lachnospiraceae</taxon>
    </lineage>
</organism>
<proteinExistence type="predicted"/>
<evidence type="ECO:0000256" key="3">
    <source>
        <dbReference type="ARBA" id="ARBA00022448"/>
    </source>
</evidence>
<dbReference type="eggNOG" id="COG1129">
    <property type="taxonomic scope" value="Bacteria"/>
</dbReference>
<dbReference type="CDD" id="cd03215">
    <property type="entry name" value="ABC_Carb_Monos_II"/>
    <property type="match status" value="1"/>
</dbReference>
<dbReference type="GO" id="GO:0016887">
    <property type="term" value="F:ATP hydrolysis activity"/>
    <property type="evidence" value="ECO:0007669"/>
    <property type="project" value="InterPro"/>
</dbReference>
<dbReference type="PROSITE" id="PS00211">
    <property type="entry name" value="ABC_TRANSPORTER_1"/>
    <property type="match status" value="1"/>
</dbReference>
<feature type="domain" description="ABC transporter" evidence="11">
    <location>
        <begin position="24"/>
        <end position="259"/>
    </location>
</feature>
<dbReference type="InterPro" id="IPR027417">
    <property type="entry name" value="P-loop_NTPase"/>
</dbReference>
<evidence type="ECO:0000256" key="10">
    <source>
        <dbReference type="ARBA" id="ARBA00023136"/>
    </source>
</evidence>
<dbReference type="CDD" id="cd03216">
    <property type="entry name" value="ABC_Carb_Monos_I"/>
    <property type="match status" value="1"/>
</dbReference>
<dbReference type="Gene3D" id="3.40.50.300">
    <property type="entry name" value="P-loop containing nucleotide triphosphate hydrolases"/>
    <property type="match status" value="2"/>
</dbReference>
<dbReference type="InterPro" id="IPR050107">
    <property type="entry name" value="ABC_carbohydrate_import_ATPase"/>
</dbReference>
<dbReference type="SUPFAM" id="SSF52540">
    <property type="entry name" value="P-loop containing nucleoside triphosphate hydrolases"/>
    <property type="match status" value="2"/>
</dbReference>
<keyword evidence="3" id="KW-0813">Transport</keyword>